<dbReference type="Proteomes" id="UP000091857">
    <property type="component" value="Chromosome 4"/>
</dbReference>
<comment type="caution">
    <text evidence="1">The sequence shown here is derived from an EMBL/GenBank/DDBJ whole genome shotgun (WGS) entry which is preliminary data.</text>
</comment>
<keyword evidence="2" id="KW-1185">Reference proteome</keyword>
<evidence type="ECO:0000313" key="2">
    <source>
        <dbReference type="Proteomes" id="UP000091857"/>
    </source>
</evidence>
<organism evidence="1 2">
    <name type="scientific">Manihot esculenta</name>
    <name type="common">Cassava</name>
    <name type="synonym">Jatropha manihot</name>
    <dbReference type="NCBI Taxonomy" id="3983"/>
    <lineage>
        <taxon>Eukaryota</taxon>
        <taxon>Viridiplantae</taxon>
        <taxon>Streptophyta</taxon>
        <taxon>Embryophyta</taxon>
        <taxon>Tracheophyta</taxon>
        <taxon>Spermatophyta</taxon>
        <taxon>Magnoliopsida</taxon>
        <taxon>eudicotyledons</taxon>
        <taxon>Gunneridae</taxon>
        <taxon>Pentapetalae</taxon>
        <taxon>rosids</taxon>
        <taxon>fabids</taxon>
        <taxon>Malpighiales</taxon>
        <taxon>Euphorbiaceae</taxon>
        <taxon>Crotonoideae</taxon>
        <taxon>Manihoteae</taxon>
        <taxon>Manihot</taxon>
    </lineage>
</organism>
<gene>
    <name evidence="1" type="ORF">MANES_04G001100v8</name>
</gene>
<dbReference type="EMBL" id="CM004390">
    <property type="protein sequence ID" value="KAG8655085.1"/>
    <property type="molecule type" value="Genomic_DNA"/>
</dbReference>
<protein>
    <submittedName>
        <fullName evidence="1">Uncharacterized protein</fullName>
    </submittedName>
</protein>
<proteinExistence type="predicted"/>
<sequence>MTRLSIEQILKDKQSLNPTSITSLSLTHRALSDVSCLSQFTNLERLDLASNSLTSLEGLCSCVKLKWLSVVQNKLRSLKGIEGLSNLAVLNAGKNMLRSMDEVSSLVSLRALILNDNEIVSICKLDQIKELNTLVLSRNPIREIGESLVKAKSITKLSLSNCELQSIDSSLKSCIELKELRLAYNDIKTLPAELAYNKKLQNLDLGNNVITRWSDVKVLNFLADLKNLNLQGNPIAERDKLAKKVLKLLPNLHIFNARPVDKSIKKGDSGRVDNADEVSVIPANELEAPKGKKKDSMRENKLSEHEIDQSRGGHLGNLSDANKKRDLKKKKKVEEKLSCKEVVPGYGGDNMSERKLKRKTSQEQNNGDDNILEDLKQKRRKTDDKFLKKDVKVQGDDKSTVEKKPKSKKSREEQGELDVIDNGETSFADLFAVNAAESPKLGDEKKMVDKAEDASSMGGGLVASAKKKITKNRGRGAAVQLPAAVEVGMGGPSTWADE</sequence>
<evidence type="ECO:0000313" key="1">
    <source>
        <dbReference type="EMBL" id="KAG8655085.1"/>
    </source>
</evidence>
<accession>A0ACB7HSW6</accession>
<name>A0ACB7HSW6_MANES</name>
<reference evidence="2" key="1">
    <citation type="journal article" date="2016" name="Nat. Biotechnol.">
        <title>Sequencing wild and cultivated cassava and related species reveals extensive interspecific hybridization and genetic diversity.</title>
        <authorList>
            <person name="Bredeson J.V."/>
            <person name="Lyons J.B."/>
            <person name="Prochnik S.E."/>
            <person name="Wu G.A."/>
            <person name="Ha C.M."/>
            <person name="Edsinger-Gonzales E."/>
            <person name="Grimwood J."/>
            <person name="Schmutz J."/>
            <person name="Rabbi I.Y."/>
            <person name="Egesi C."/>
            <person name="Nauluvula P."/>
            <person name="Lebot V."/>
            <person name="Ndunguru J."/>
            <person name="Mkamilo G."/>
            <person name="Bart R.S."/>
            <person name="Setter T.L."/>
            <person name="Gleadow R.M."/>
            <person name="Kulakow P."/>
            <person name="Ferguson M.E."/>
            <person name="Rounsley S."/>
            <person name="Rokhsar D.S."/>
        </authorList>
    </citation>
    <scope>NUCLEOTIDE SEQUENCE [LARGE SCALE GENOMIC DNA]</scope>
    <source>
        <strain evidence="2">cv. AM560-2</strain>
    </source>
</reference>